<evidence type="ECO:0000313" key="2">
    <source>
        <dbReference type="EnsemblPlants" id="TuG1812G0700003324.01.T01.cds268921"/>
    </source>
</evidence>
<reference evidence="2" key="2">
    <citation type="submission" date="2018-03" db="EMBL/GenBank/DDBJ databases">
        <title>The Triticum urartu genome reveals the dynamic nature of wheat genome evolution.</title>
        <authorList>
            <person name="Ling H."/>
            <person name="Ma B."/>
            <person name="Shi X."/>
            <person name="Liu H."/>
            <person name="Dong L."/>
            <person name="Sun H."/>
            <person name="Cao Y."/>
            <person name="Gao Q."/>
            <person name="Zheng S."/>
            <person name="Li Y."/>
            <person name="Yu Y."/>
            <person name="Du H."/>
            <person name="Qi M."/>
            <person name="Li Y."/>
            <person name="Yu H."/>
            <person name="Cui Y."/>
            <person name="Wang N."/>
            <person name="Chen C."/>
            <person name="Wu H."/>
            <person name="Zhao Y."/>
            <person name="Zhang J."/>
            <person name="Li Y."/>
            <person name="Zhou W."/>
            <person name="Zhang B."/>
            <person name="Hu W."/>
            <person name="Eijk M."/>
            <person name="Tang J."/>
            <person name="Witsenboer H."/>
            <person name="Zhao S."/>
            <person name="Li Z."/>
            <person name="Zhang A."/>
            <person name="Wang D."/>
            <person name="Liang C."/>
        </authorList>
    </citation>
    <scope>NUCLEOTIDE SEQUENCE [LARGE SCALE GENOMIC DNA]</scope>
    <source>
        <strain evidence="2">cv. G1812</strain>
    </source>
</reference>
<name>A0A8R7V5H6_TRIUA</name>
<accession>A0A8R7V5H6</accession>
<feature type="region of interest" description="Disordered" evidence="1">
    <location>
        <begin position="166"/>
        <end position="241"/>
    </location>
</feature>
<sequence length="241" mass="26264">MVERHVEGLQRSTVGDARRDAAGEGVPGEVHLGDRRQRREHRWDLPTQVVVLQPQAHQPLAAANVTGDRAAQLIPGQLQPVQVCAPGGAKRRDFAVQSALARRQDLKLRCPPRIARKRTADRVAGDVEVLEARGNDQISRNAAGELVGAQVHVRQVLHCAEAGRNRAGEPVGLEPNTPQRRAVGEARRDGGVKSVGEEYEAEETVTGAESRRDRAGEGVGRHVQANEPPARTERLRQPPDE</sequence>
<evidence type="ECO:0000256" key="1">
    <source>
        <dbReference type="SAM" id="MobiDB-lite"/>
    </source>
</evidence>
<dbReference type="Proteomes" id="UP000015106">
    <property type="component" value="Chromosome 7"/>
</dbReference>
<feature type="compositionally biased region" description="Basic and acidic residues" evidence="1">
    <location>
        <begin position="31"/>
        <end position="40"/>
    </location>
</feature>
<proteinExistence type="predicted"/>
<feature type="region of interest" description="Disordered" evidence="1">
    <location>
        <begin position="1"/>
        <end position="40"/>
    </location>
</feature>
<reference evidence="2" key="3">
    <citation type="submission" date="2022-06" db="UniProtKB">
        <authorList>
            <consortium name="EnsemblPlants"/>
        </authorList>
    </citation>
    <scope>IDENTIFICATION</scope>
</reference>
<feature type="compositionally biased region" description="Basic and acidic residues" evidence="1">
    <location>
        <begin position="209"/>
        <end position="220"/>
    </location>
</feature>
<feature type="compositionally biased region" description="Basic and acidic residues" evidence="1">
    <location>
        <begin position="182"/>
        <end position="191"/>
    </location>
</feature>
<dbReference type="AlphaFoldDB" id="A0A8R7V5H6"/>
<dbReference type="EnsemblPlants" id="TuG1812G0700003324.01.T01">
    <property type="protein sequence ID" value="TuG1812G0700003324.01.T01.cds268921"/>
    <property type="gene ID" value="TuG1812G0700003324.01"/>
</dbReference>
<protein>
    <submittedName>
        <fullName evidence="2">Uncharacterized protein</fullName>
    </submittedName>
</protein>
<keyword evidence="3" id="KW-1185">Reference proteome</keyword>
<reference evidence="3" key="1">
    <citation type="journal article" date="2013" name="Nature">
        <title>Draft genome of the wheat A-genome progenitor Triticum urartu.</title>
        <authorList>
            <person name="Ling H.Q."/>
            <person name="Zhao S."/>
            <person name="Liu D."/>
            <person name="Wang J."/>
            <person name="Sun H."/>
            <person name="Zhang C."/>
            <person name="Fan H."/>
            <person name="Li D."/>
            <person name="Dong L."/>
            <person name="Tao Y."/>
            <person name="Gao C."/>
            <person name="Wu H."/>
            <person name="Li Y."/>
            <person name="Cui Y."/>
            <person name="Guo X."/>
            <person name="Zheng S."/>
            <person name="Wang B."/>
            <person name="Yu K."/>
            <person name="Liang Q."/>
            <person name="Yang W."/>
            <person name="Lou X."/>
            <person name="Chen J."/>
            <person name="Feng M."/>
            <person name="Jian J."/>
            <person name="Zhang X."/>
            <person name="Luo G."/>
            <person name="Jiang Y."/>
            <person name="Liu J."/>
            <person name="Wang Z."/>
            <person name="Sha Y."/>
            <person name="Zhang B."/>
            <person name="Wu H."/>
            <person name="Tang D."/>
            <person name="Shen Q."/>
            <person name="Xue P."/>
            <person name="Zou S."/>
            <person name="Wang X."/>
            <person name="Liu X."/>
            <person name="Wang F."/>
            <person name="Yang Y."/>
            <person name="An X."/>
            <person name="Dong Z."/>
            <person name="Zhang K."/>
            <person name="Zhang X."/>
            <person name="Luo M.C."/>
            <person name="Dvorak J."/>
            <person name="Tong Y."/>
            <person name="Wang J."/>
            <person name="Yang H."/>
            <person name="Li Z."/>
            <person name="Wang D."/>
            <person name="Zhang A."/>
            <person name="Wang J."/>
        </authorList>
    </citation>
    <scope>NUCLEOTIDE SEQUENCE</scope>
    <source>
        <strain evidence="3">cv. G1812</strain>
    </source>
</reference>
<dbReference type="Gramene" id="TuG1812G0700003324.01.T01">
    <property type="protein sequence ID" value="TuG1812G0700003324.01.T01.cds268921"/>
    <property type="gene ID" value="TuG1812G0700003324.01"/>
</dbReference>
<evidence type="ECO:0000313" key="3">
    <source>
        <dbReference type="Proteomes" id="UP000015106"/>
    </source>
</evidence>
<organism evidence="2 3">
    <name type="scientific">Triticum urartu</name>
    <name type="common">Red wild einkorn</name>
    <name type="synonym">Crithodium urartu</name>
    <dbReference type="NCBI Taxonomy" id="4572"/>
    <lineage>
        <taxon>Eukaryota</taxon>
        <taxon>Viridiplantae</taxon>
        <taxon>Streptophyta</taxon>
        <taxon>Embryophyta</taxon>
        <taxon>Tracheophyta</taxon>
        <taxon>Spermatophyta</taxon>
        <taxon>Magnoliopsida</taxon>
        <taxon>Liliopsida</taxon>
        <taxon>Poales</taxon>
        <taxon>Poaceae</taxon>
        <taxon>BOP clade</taxon>
        <taxon>Pooideae</taxon>
        <taxon>Triticodae</taxon>
        <taxon>Triticeae</taxon>
        <taxon>Triticinae</taxon>
        <taxon>Triticum</taxon>
    </lineage>
</organism>
<feature type="compositionally biased region" description="Basic and acidic residues" evidence="1">
    <location>
        <begin position="230"/>
        <end position="241"/>
    </location>
</feature>